<gene>
    <name evidence="1" type="ORF">KTT_03490</name>
</gene>
<evidence type="ECO:0000313" key="1">
    <source>
        <dbReference type="EMBL" id="GCE10490.1"/>
    </source>
</evidence>
<organism evidence="1 2">
    <name type="scientific">Tengunoibacter tsumagoiensis</name>
    <dbReference type="NCBI Taxonomy" id="2014871"/>
    <lineage>
        <taxon>Bacteria</taxon>
        <taxon>Bacillati</taxon>
        <taxon>Chloroflexota</taxon>
        <taxon>Ktedonobacteria</taxon>
        <taxon>Ktedonobacterales</taxon>
        <taxon>Dictyobacteraceae</taxon>
        <taxon>Tengunoibacter</taxon>
    </lineage>
</organism>
<sequence length="55" mass="6276">MNSYRCIDIISTFCQSNSNFVLWGNGGCFRTFIRTPGIYKKASSDAFNDLKKFLV</sequence>
<name>A0A401ZUT2_9CHLR</name>
<comment type="caution">
    <text evidence="1">The sequence shown here is derived from an EMBL/GenBank/DDBJ whole genome shotgun (WGS) entry which is preliminary data.</text>
</comment>
<dbReference type="AlphaFoldDB" id="A0A401ZUT2"/>
<dbReference type="EMBL" id="BIFR01000001">
    <property type="protein sequence ID" value="GCE10490.1"/>
    <property type="molecule type" value="Genomic_DNA"/>
</dbReference>
<accession>A0A401ZUT2</accession>
<keyword evidence="2" id="KW-1185">Reference proteome</keyword>
<reference evidence="2" key="1">
    <citation type="submission" date="2018-12" db="EMBL/GenBank/DDBJ databases">
        <title>Tengunoibacter tsumagoiensis gen. nov., sp. nov., Dictyobacter kobayashii sp. nov., D. alpinus sp. nov., and D. joshuensis sp. nov. and description of Dictyobacteraceae fam. nov. within the order Ktedonobacterales isolated from Tengu-no-mugimeshi.</title>
        <authorList>
            <person name="Wang C.M."/>
            <person name="Zheng Y."/>
            <person name="Sakai Y."/>
            <person name="Toyoda A."/>
            <person name="Minakuchi Y."/>
            <person name="Abe K."/>
            <person name="Yokota A."/>
            <person name="Yabe S."/>
        </authorList>
    </citation>
    <scope>NUCLEOTIDE SEQUENCE [LARGE SCALE GENOMIC DNA]</scope>
    <source>
        <strain evidence="2">Uno3</strain>
    </source>
</reference>
<evidence type="ECO:0000313" key="2">
    <source>
        <dbReference type="Proteomes" id="UP000287352"/>
    </source>
</evidence>
<proteinExistence type="predicted"/>
<dbReference type="Proteomes" id="UP000287352">
    <property type="component" value="Unassembled WGS sequence"/>
</dbReference>
<protein>
    <submittedName>
        <fullName evidence="1">Uncharacterized protein</fullName>
    </submittedName>
</protein>